<dbReference type="AlphaFoldDB" id="A0A2H0UW45"/>
<keyword evidence="1" id="KW-0175">Coiled coil</keyword>
<dbReference type="Pfam" id="PF03050">
    <property type="entry name" value="DDE_Tnp_IS66"/>
    <property type="match status" value="1"/>
</dbReference>
<dbReference type="Proteomes" id="UP000228906">
    <property type="component" value="Unassembled WGS sequence"/>
</dbReference>
<protein>
    <recommendedName>
        <fullName evidence="2">Transposase IS66 central domain-containing protein</fullName>
    </recommendedName>
</protein>
<evidence type="ECO:0000259" key="2">
    <source>
        <dbReference type="Pfam" id="PF03050"/>
    </source>
</evidence>
<dbReference type="PANTHER" id="PTHR33678">
    <property type="entry name" value="BLL1576 PROTEIN"/>
    <property type="match status" value="1"/>
</dbReference>
<feature type="coiled-coil region" evidence="1">
    <location>
        <begin position="22"/>
        <end position="56"/>
    </location>
</feature>
<evidence type="ECO:0000313" key="4">
    <source>
        <dbReference type="Proteomes" id="UP000228906"/>
    </source>
</evidence>
<proteinExistence type="predicted"/>
<gene>
    <name evidence="3" type="ORF">COU03_03230</name>
</gene>
<accession>A0A2H0UW45</accession>
<dbReference type="EMBL" id="PFAV01000058">
    <property type="protein sequence ID" value="PIR91066.1"/>
    <property type="molecule type" value="Genomic_DNA"/>
</dbReference>
<dbReference type="InterPro" id="IPR052344">
    <property type="entry name" value="Transposase-related"/>
</dbReference>
<evidence type="ECO:0000313" key="3">
    <source>
        <dbReference type="EMBL" id="PIR91066.1"/>
    </source>
</evidence>
<feature type="domain" description="Transposase IS66 central" evidence="2">
    <location>
        <begin position="183"/>
        <end position="360"/>
    </location>
</feature>
<sequence>MVKWECMKQLSQQEIKQRMIRLQNLERLYPIARTRIENLEAENRCLKQEVANLKEIVLQQQKIIEGLKLQVEELRIMVFGKKKKPKDKNHFGNFLEPKEKTQRSVDSYKRPVPNESEVTEVKRHTIDTCSCGTKTIYKKTAIFYEEDIPIPSKKIVRKHEVEKSYCPNCQQWRQAIPLPKTKVILGPSIQKYTCYLSIVARLSFAQIQNLLNDTYQAKISQGEIAKILNREALHLRPVYEQLKKKIRGEPAIHLDETSWKLFIEQGKVFSWVMSEADSQESVFLVGEHRGKGNVDTLIGENYKGVVVSDDYGAYKKLENHQLCWAHLLRKFRDLANSEELEIKQKEYCKKEYQKLCLIYSEMKNDRSIEKYDEFVKRLNI</sequence>
<organism evidence="3 4">
    <name type="scientific">bacterium (Candidatus Gribaldobacteria) CG10_big_fil_rev_8_21_14_0_10_41_12</name>
    <dbReference type="NCBI Taxonomy" id="2014277"/>
    <lineage>
        <taxon>Bacteria</taxon>
        <taxon>Candidatus Gribaldobacteria</taxon>
    </lineage>
</organism>
<dbReference type="InterPro" id="IPR004291">
    <property type="entry name" value="Transposase_IS66_central"/>
</dbReference>
<name>A0A2H0UW45_9BACT</name>
<comment type="caution">
    <text evidence="3">The sequence shown here is derived from an EMBL/GenBank/DDBJ whole genome shotgun (WGS) entry which is preliminary data.</text>
</comment>
<dbReference type="PANTHER" id="PTHR33678:SF1">
    <property type="entry name" value="BLL1576 PROTEIN"/>
    <property type="match status" value="1"/>
</dbReference>
<evidence type="ECO:0000256" key="1">
    <source>
        <dbReference type="SAM" id="Coils"/>
    </source>
</evidence>
<reference evidence="4" key="1">
    <citation type="submission" date="2017-09" db="EMBL/GenBank/DDBJ databases">
        <title>Depth-based differentiation of microbial function through sediment-hosted aquifers and enrichment of novel symbionts in the deep terrestrial subsurface.</title>
        <authorList>
            <person name="Probst A.J."/>
            <person name="Ladd B."/>
            <person name="Jarett J.K."/>
            <person name="Geller-Mcgrath D.E."/>
            <person name="Sieber C.M.K."/>
            <person name="Emerson J.B."/>
            <person name="Anantharaman K."/>
            <person name="Thomas B.C."/>
            <person name="Malmstrom R."/>
            <person name="Stieglmeier M."/>
            <person name="Klingl A."/>
            <person name="Woyke T."/>
            <person name="Ryan C.M."/>
            <person name="Banfield J.F."/>
        </authorList>
    </citation>
    <scope>NUCLEOTIDE SEQUENCE [LARGE SCALE GENOMIC DNA]</scope>
</reference>